<dbReference type="STRING" id="1895771.BGO89_01915"/>
<evidence type="ECO:0008006" key="3">
    <source>
        <dbReference type="Google" id="ProtNLM"/>
    </source>
</evidence>
<comment type="caution">
    <text evidence="1">The sequence shown here is derived from an EMBL/GenBank/DDBJ whole genome shotgun (WGS) entry which is preliminary data.</text>
</comment>
<proteinExistence type="predicted"/>
<accession>A0A1M3L1T9</accession>
<protein>
    <recommendedName>
        <fullName evidence="3">Glutathionylspermidine synthase pre-ATP-grasp-like domain-containing protein</fullName>
    </recommendedName>
</protein>
<organism evidence="1 2">
    <name type="scientific">Candidatus Kapaibacterium thiocyanatum</name>
    <dbReference type="NCBI Taxonomy" id="1895771"/>
    <lineage>
        <taxon>Bacteria</taxon>
        <taxon>Pseudomonadati</taxon>
        <taxon>Candidatus Kapaibacteriota</taxon>
        <taxon>Candidatus Kapaibacteriia</taxon>
        <taxon>Candidatus Kapaibacteriales</taxon>
        <taxon>Candidatus Kapaibacteriaceae</taxon>
        <taxon>Candidatus Kapaibacterium</taxon>
    </lineage>
</organism>
<dbReference type="EMBL" id="MKVH01000013">
    <property type="protein sequence ID" value="OJX59199.1"/>
    <property type="molecule type" value="Genomic_DNA"/>
</dbReference>
<evidence type="ECO:0000313" key="2">
    <source>
        <dbReference type="Proteomes" id="UP000184233"/>
    </source>
</evidence>
<evidence type="ECO:0000313" key="1">
    <source>
        <dbReference type="EMBL" id="OJX59199.1"/>
    </source>
</evidence>
<sequence>MRPDLQEAFIERVTPESYRRCKDELNAWLGMEIGYRVCEMPIFLSSGMRITLERAAADIVKQCVRPDYVAQSDVTLSPEHTVPRQNDRPLFSVVDFAICTDDDGNFVPKLIELQGFPSLFGYQYLYASTMRDFYGVHDVTPTLSGLSEQHYFDVLKRAVFATHDPAECALLEVDPEHQKTRTDFIAMERYIGLQTIDIRSVRKEGMHLMAERNGRTIRLRRIFNRAIVDELDDMGVALPFAWTDDLDVEWAGHPNWYFRISKYSLPFLKHATVPDTIFTNDSTSIPDDLNGYVLKPLFSFAGKGVNINPVKADIDAIPIDQRDKWVLQRKVVYAPCVATPYGMNKVEIRIMLVWFDDAAEPMPVMSLARTGRGELMGARYNVDPWTGSSGCLSAP</sequence>
<dbReference type="Proteomes" id="UP000184233">
    <property type="component" value="Unassembled WGS sequence"/>
</dbReference>
<reference evidence="1 2" key="1">
    <citation type="submission" date="2016-09" db="EMBL/GenBank/DDBJ databases">
        <title>Genome-resolved meta-omics ties microbial dynamics to process performance in biotechnology for thiocyanate degradation.</title>
        <authorList>
            <person name="Kantor R.S."/>
            <person name="Huddy R.J."/>
            <person name="Iyer R."/>
            <person name="Thomas B.C."/>
            <person name="Brown C.T."/>
            <person name="Anantharaman K."/>
            <person name="Tringe S."/>
            <person name="Hettich R.L."/>
            <person name="Harrison S.T."/>
            <person name="Banfield J.F."/>
        </authorList>
    </citation>
    <scope>NUCLEOTIDE SEQUENCE [LARGE SCALE GENOMIC DNA]</scope>
    <source>
        <strain evidence="1">59-99</strain>
    </source>
</reference>
<gene>
    <name evidence="1" type="ORF">BGO89_01915</name>
</gene>
<name>A0A1M3L1T9_9BACT</name>
<dbReference type="AlphaFoldDB" id="A0A1M3L1T9"/>